<organism evidence="2 3">
    <name type="scientific">Ambrosiozyma monospora</name>
    <name type="common">Yeast</name>
    <name type="synonym">Endomycopsis monosporus</name>
    <dbReference type="NCBI Taxonomy" id="43982"/>
    <lineage>
        <taxon>Eukaryota</taxon>
        <taxon>Fungi</taxon>
        <taxon>Dikarya</taxon>
        <taxon>Ascomycota</taxon>
        <taxon>Saccharomycotina</taxon>
        <taxon>Pichiomycetes</taxon>
        <taxon>Pichiales</taxon>
        <taxon>Pichiaceae</taxon>
        <taxon>Ambrosiozyma</taxon>
    </lineage>
</organism>
<reference evidence="2" key="1">
    <citation type="submission" date="2023-04" db="EMBL/GenBank/DDBJ databases">
        <title>Ambrosiozyma monospora NBRC 1965.</title>
        <authorList>
            <person name="Ichikawa N."/>
            <person name="Sato H."/>
            <person name="Tonouchi N."/>
        </authorList>
    </citation>
    <scope>NUCLEOTIDE SEQUENCE</scope>
    <source>
        <strain evidence="2">NBRC 1965</strain>
    </source>
</reference>
<evidence type="ECO:0000313" key="3">
    <source>
        <dbReference type="Proteomes" id="UP001165063"/>
    </source>
</evidence>
<proteinExistence type="predicted"/>
<keyword evidence="3" id="KW-1185">Reference proteome</keyword>
<name>A0A9W7DPB9_AMBMO</name>
<feature type="domain" description="Reverse transcriptase Ty1/copia-type" evidence="1">
    <location>
        <begin position="3"/>
        <end position="195"/>
    </location>
</feature>
<comment type="caution">
    <text evidence="2">The sequence shown here is derived from an EMBL/GenBank/DDBJ whole genome shotgun (WGS) entry which is preliminary data.</text>
</comment>
<dbReference type="EMBL" id="BSXU01007504">
    <property type="protein sequence ID" value="GMG56382.1"/>
    <property type="molecule type" value="Genomic_DNA"/>
</dbReference>
<dbReference type="OrthoDB" id="5423336at2759"/>
<protein>
    <submittedName>
        <fullName evidence="2">Unnamed protein product</fullName>
    </submittedName>
</protein>
<dbReference type="SUPFAM" id="SSF56672">
    <property type="entry name" value="DNA/RNA polymerases"/>
    <property type="match status" value="1"/>
</dbReference>
<dbReference type="Pfam" id="PF07727">
    <property type="entry name" value="RVT_2"/>
    <property type="match status" value="1"/>
</dbReference>
<gene>
    <name evidence="2" type="ORF">Amon01_000844900</name>
</gene>
<accession>A0A9W7DPB9</accession>
<dbReference type="InterPro" id="IPR043502">
    <property type="entry name" value="DNA/RNA_pol_sf"/>
</dbReference>
<dbReference type="Proteomes" id="UP001165063">
    <property type="component" value="Unassembled WGS sequence"/>
</dbReference>
<dbReference type="PANTHER" id="PTHR11439:SF483">
    <property type="entry name" value="PEPTIDE SYNTHASE GLIP-LIKE, PUTATIVE (AFU_ORTHOLOGUE AFUA_3G12920)-RELATED"/>
    <property type="match status" value="1"/>
</dbReference>
<evidence type="ECO:0000313" key="2">
    <source>
        <dbReference type="EMBL" id="GMG56382.1"/>
    </source>
</evidence>
<dbReference type="AlphaFoldDB" id="A0A9W7DPB9"/>
<dbReference type="InterPro" id="IPR013103">
    <property type="entry name" value="RVT_2"/>
</dbReference>
<dbReference type="PANTHER" id="PTHR11439">
    <property type="entry name" value="GAG-POL-RELATED RETROTRANSPOSON"/>
    <property type="match status" value="1"/>
</dbReference>
<sequence>MARTLFAFAANNHWFVEQLDIEAAYLNSPIDRELYIIPPPGYSSVKAPAGQVVVHKLLRAVYGAKQANFLWAQNCHNHLTKFGFITDPSFPCCYVLKDKSGSIIAVLGNFVDDFYLVCKKVRTKRIIIDHLKSAYTVKIIEPNSDGVRKFLGMDVRVKLLRNGSTASISISQESYIKELVEMHHISVGKSVGTPLSPNFYFDPAEYPLDATAEGYNQQVTKFRSIVGSLLYLSLMTRPDITYAVNYLARFSTYPHPIVVDQLIRVVNYVYHHQNFRITYTRPTNNSSGIDCYTDSDYAQEITSRKSMNGYLIQVSSNTTHWKAKYTPLVCQSSTEAEIQAMVMAINELTWYQSFLRFIGFIDSSVVPHVHVDNTSAISTVTNGNFSPRSKHYAVRCKMLIDKFKKGEFTLSHVSTVDQLADILTKPVTPKVLDHITSRLLDHSAN</sequence>
<evidence type="ECO:0000259" key="1">
    <source>
        <dbReference type="Pfam" id="PF07727"/>
    </source>
</evidence>
<dbReference type="CDD" id="cd09272">
    <property type="entry name" value="RNase_HI_RT_Ty1"/>
    <property type="match status" value="1"/>
</dbReference>